<reference evidence="3" key="1">
    <citation type="submission" date="2018-06" db="EMBL/GenBank/DDBJ databases">
        <authorList>
            <person name="Zhirakovskaya E."/>
        </authorList>
    </citation>
    <scope>NUCLEOTIDE SEQUENCE</scope>
</reference>
<feature type="domain" description="FtsH ternary system" evidence="2">
    <location>
        <begin position="42"/>
        <end position="164"/>
    </location>
</feature>
<dbReference type="EMBL" id="UOFL01000143">
    <property type="protein sequence ID" value="VAW78041.1"/>
    <property type="molecule type" value="Genomic_DNA"/>
</dbReference>
<evidence type="ECO:0000259" key="2">
    <source>
        <dbReference type="Pfam" id="PF20004"/>
    </source>
</evidence>
<feature type="compositionally biased region" description="Acidic residues" evidence="1">
    <location>
        <begin position="186"/>
        <end position="198"/>
    </location>
</feature>
<feature type="region of interest" description="Disordered" evidence="1">
    <location>
        <begin position="183"/>
        <end position="213"/>
    </location>
</feature>
<evidence type="ECO:0000313" key="3">
    <source>
        <dbReference type="EMBL" id="VAW78041.1"/>
    </source>
</evidence>
<dbReference type="Pfam" id="PF20004">
    <property type="entry name" value="fvmX6"/>
    <property type="match status" value="1"/>
</dbReference>
<feature type="compositionally biased region" description="Basic and acidic residues" evidence="1">
    <location>
        <begin position="201"/>
        <end position="212"/>
    </location>
</feature>
<sequence length="410" mass="47999">MAKYTQKQILSFQKIAQLSLIPLVVNFFSGKSISHNKSLPMGQPEVLTEFTVEILSQLLPKAVWSKLAYQFGWTSEDYLFGNKTYTGKLWDSCKDHCSNLTFSDYSIELIIALFNQASSNKKISSRYLNTVAPCVCNGDLMLELCIYMTQLDRQALDSAQLNRKQKTNKLSTKETLESGDQALEYPELEELEEPEQPEVEQSNKTKSDKHPTEQNQFQQFSSNFLCQLTHPHLNSHVNQNTAPTYDIANVESIQFALPWLNKFWSNHWINSEKKRWRNKSSFIDYTQKQNSHLHSWFHFLVDNKLYQQLSVFMHFYLGWRDSALFDIEKYINNIWSGTRLQERQDLISKLQLHFDLIESLEALYHKFVQVHPIDREPEVIRFLTDYGKLNFSTVITDWHTLRSKLITAVQ</sequence>
<dbReference type="InterPro" id="IPR045485">
    <property type="entry name" value="fvmX6"/>
</dbReference>
<protein>
    <recommendedName>
        <fullName evidence="2">FtsH ternary system domain-containing protein</fullName>
    </recommendedName>
</protein>
<proteinExistence type="predicted"/>
<gene>
    <name evidence="3" type="ORF">MNBD_GAMMA12-3885</name>
</gene>
<evidence type="ECO:0000256" key="1">
    <source>
        <dbReference type="SAM" id="MobiDB-lite"/>
    </source>
</evidence>
<dbReference type="AlphaFoldDB" id="A0A3B0YF45"/>
<organism evidence="3">
    <name type="scientific">hydrothermal vent metagenome</name>
    <dbReference type="NCBI Taxonomy" id="652676"/>
    <lineage>
        <taxon>unclassified sequences</taxon>
        <taxon>metagenomes</taxon>
        <taxon>ecological metagenomes</taxon>
    </lineage>
</organism>
<accession>A0A3B0YF45</accession>
<name>A0A3B0YF45_9ZZZZ</name>